<gene>
    <name evidence="3" type="ORF">ACFQPE_20600</name>
</gene>
<proteinExistence type="predicted"/>
<dbReference type="SUPFAM" id="SSF53448">
    <property type="entry name" value="Nucleotide-diphospho-sugar transferases"/>
    <property type="match status" value="1"/>
</dbReference>
<dbReference type="Pfam" id="PF00535">
    <property type="entry name" value="Glycos_transf_2"/>
    <property type="match status" value="1"/>
</dbReference>
<dbReference type="AlphaFoldDB" id="A0ABD6AFC3"/>
<evidence type="ECO:0000256" key="1">
    <source>
        <dbReference type="SAM" id="Phobius"/>
    </source>
</evidence>
<feature type="domain" description="Glycosyltransferase 2-like" evidence="2">
    <location>
        <begin position="9"/>
        <end position="189"/>
    </location>
</feature>
<evidence type="ECO:0000313" key="3">
    <source>
        <dbReference type="EMBL" id="MFC7319172.1"/>
    </source>
</evidence>
<keyword evidence="1" id="KW-1133">Transmembrane helix</keyword>
<dbReference type="Proteomes" id="UP001596547">
    <property type="component" value="Unassembled WGS sequence"/>
</dbReference>
<feature type="transmembrane region" description="Helical" evidence="1">
    <location>
        <begin position="294"/>
        <end position="318"/>
    </location>
</feature>
<dbReference type="InterPro" id="IPR050256">
    <property type="entry name" value="Glycosyltransferase_2"/>
</dbReference>
<dbReference type="EMBL" id="JBHTBF010000004">
    <property type="protein sequence ID" value="MFC7319172.1"/>
    <property type="molecule type" value="Genomic_DNA"/>
</dbReference>
<dbReference type="InterPro" id="IPR029044">
    <property type="entry name" value="Nucleotide-diphossugar_trans"/>
</dbReference>
<evidence type="ECO:0000259" key="2">
    <source>
        <dbReference type="Pfam" id="PF00535"/>
    </source>
</evidence>
<dbReference type="InterPro" id="IPR001173">
    <property type="entry name" value="Glyco_trans_2-like"/>
</dbReference>
<reference evidence="3 4" key="1">
    <citation type="journal article" date="2019" name="Int. J. Syst. Evol. Microbiol.">
        <title>The Global Catalogue of Microorganisms (GCM) 10K type strain sequencing project: providing services to taxonomists for standard genome sequencing and annotation.</title>
        <authorList>
            <consortium name="The Broad Institute Genomics Platform"/>
            <consortium name="The Broad Institute Genome Sequencing Center for Infectious Disease"/>
            <person name="Wu L."/>
            <person name="Ma J."/>
        </authorList>
    </citation>
    <scope>NUCLEOTIDE SEQUENCE [LARGE SCALE GENOMIC DNA]</scope>
    <source>
        <strain evidence="3 4">PSR21</strain>
    </source>
</reference>
<keyword evidence="1" id="KW-0812">Transmembrane</keyword>
<evidence type="ECO:0000313" key="4">
    <source>
        <dbReference type="Proteomes" id="UP001596547"/>
    </source>
</evidence>
<accession>A0ABD6AFC3</accession>
<sequence length="333" mass="37247">MYRNHSVGVIVPAYNEQGLVGRVIDTIPGFVDRVYVIDDGSTDGTWEEIQSHATAMNRQREVEQVLADGGHQAVVLPFRNERNLGRGGSVKFGYRKALEDGIDLVAVMDGDGQMDPSVLDRMLDPIVEGRADYVKGNRLSSRQSWKGMSRFRLFGNVVLTFLTKASTGYWSVSDSQNGYTAISSRALERIPVDELYDDYGFLNDILAKCNLKDLRVADVSHSAIYGEEQSTIRYRSFIPHVSLLLFRNFRERIKFKYLLLDFHPVVFCYVLAFVAMLIGLFGGAYTAATAAQGVFVRGLLSTLVFLLGTLFLVLALAYDVELNSHLMANTERN</sequence>
<name>A0ABD6AFC3_9EURY</name>
<keyword evidence="1" id="KW-0472">Membrane</keyword>
<dbReference type="Gene3D" id="3.90.550.10">
    <property type="entry name" value="Spore Coat Polysaccharide Biosynthesis Protein SpsA, Chain A"/>
    <property type="match status" value="1"/>
</dbReference>
<dbReference type="PANTHER" id="PTHR48090:SF6">
    <property type="entry name" value="SLR5056 PROTEIN"/>
    <property type="match status" value="1"/>
</dbReference>
<dbReference type="RefSeq" id="WP_276306762.1">
    <property type="nucleotide sequence ID" value="NZ_CP119994.1"/>
</dbReference>
<dbReference type="PANTHER" id="PTHR48090">
    <property type="entry name" value="UNDECAPRENYL-PHOSPHATE 4-DEOXY-4-FORMAMIDO-L-ARABINOSE TRANSFERASE-RELATED"/>
    <property type="match status" value="1"/>
</dbReference>
<dbReference type="CDD" id="cd04179">
    <property type="entry name" value="DPM_DPG-synthase_like"/>
    <property type="match status" value="1"/>
</dbReference>
<organism evidence="3 4">
    <name type="scientific">Halomarina halobia</name>
    <dbReference type="NCBI Taxonomy" id="3033386"/>
    <lineage>
        <taxon>Archaea</taxon>
        <taxon>Methanobacteriati</taxon>
        <taxon>Methanobacteriota</taxon>
        <taxon>Stenosarchaea group</taxon>
        <taxon>Halobacteria</taxon>
        <taxon>Halobacteriales</taxon>
        <taxon>Natronomonadaceae</taxon>
        <taxon>Halomarina</taxon>
    </lineage>
</organism>
<feature type="transmembrane region" description="Helical" evidence="1">
    <location>
        <begin position="257"/>
        <end position="282"/>
    </location>
</feature>
<dbReference type="GeneID" id="79317994"/>
<keyword evidence="4" id="KW-1185">Reference proteome</keyword>
<protein>
    <submittedName>
        <fullName evidence="3">Glycosyltransferase family 2 protein</fullName>
    </submittedName>
</protein>
<comment type="caution">
    <text evidence="3">The sequence shown here is derived from an EMBL/GenBank/DDBJ whole genome shotgun (WGS) entry which is preliminary data.</text>
</comment>